<name>A0AA39V5A4_9LECA</name>
<dbReference type="Pfam" id="PF00276">
    <property type="entry name" value="Ribosomal_L23"/>
    <property type="match status" value="1"/>
</dbReference>
<keyword evidence="3" id="KW-0687">Ribonucleoprotein</keyword>
<dbReference type="PANTHER" id="PTHR12059:SF5">
    <property type="entry name" value="LARGE RIBOSOMAL SUBUNIT PROTEIN UL23M"/>
    <property type="match status" value="1"/>
</dbReference>
<dbReference type="InterPro" id="IPR012678">
    <property type="entry name" value="Ribosomal_uL23/eL15/eS24_sf"/>
</dbReference>
<reference evidence="6" key="1">
    <citation type="submission" date="2023-03" db="EMBL/GenBank/DDBJ databases">
        <title>Complete genome of Cladonia borealis.</title>
        <authorList>
            <person name="Park H."/>
        </authorList>
    </citation>
    <scope>NUCLEOTIDE SEQUENCE</scope>
    <source>
        <strain evidence="6">ANT050790</strain>
    </source>
</reference>
<dbReference type="PANTHER" id="PTHR12059">
    <property type="entry name" value="RIBOSOMAL PROTEIN L23-RELATED"/>
    <property type="match status" value="1"/>
</dbReference>
<evidence type="ECO:0000256" key="2">
    <source>
        <dbReference type="ARBA" id="ARBA00022980"/>
    </source>
</evidence>
<evidence type="ECO:0000313" key="7">
    <source>
        <dbReference type="Proteomes" id="UP001166286"/>
    </source>
</evidence>
<dbReference type="GO" id="GO:0003735">
    <property type="term" value="F:structural constituent of ribosome"/>
    <property type="evidence" value="ECO:0007669"/>
    <property type="project" value="InterPro"/>
</dbReference>
<evidence type="ECO:0000256" key="1">
    <source>
        <dbReference type="ARBA" id="ARBA00006700"/>
    </source>
</evidence>
<dbReference type="EMBL" id="JAFEKC020000011">
    <property type="protein sequence ID" value="KAK0512324.1"/>
    <property type="molecule type" value="Genomic_DNA"/>
</dbReference>
<keyword evidence="2" id="KW-0689">Ribosomal protein</keyword>
<proteinExistence type="inferred from homology"/>
<protein>
    <recommendedName>
        <fullName evidence="4">Large ribosomal subunit protein uL23m</fullName>
    </recommendedName>
</protein>
<comment type="similarity">
    <text evidence="1">Belongs to the universal ribosomal protein uL23 family.</text>
</comment>
<dbReference type="AlphaFoldDB" id="A0AA39V5A4"/>
<gene>
    <name evidence="6" type="ORF">JMJ35_005452</name>
</gene>
<feature type="region of interest" description="Disordered" evidence="5">
    <location>
        <begin position="12"/>
        <end position="31"/>
    </location>
</feature>
<dbReference type="Proteomes" id="UP001166286">
    <property type="component" value="Unassembled WGS sequence"/>
</dbReference>
<comment type="caution">
    <text evidence="6">The sequence shown here is derived from an EMBL/GenBank/DDBJ whole genome shotgun (WGS) entry which is preliminary data.</text>
</comment>
<evidence type="ECO:0000313" key="6">
    <source>
        <dbReference type="EMBL" id="KAK0512324.1"/>
    </source>
</evidence>
<dbReference type="GO" id="GO:0005762">
    <property type="term" value="C:mitochondrial large ribosomal subunit"/>
    <property type="evidence" value="ECO:0007669"/>
    <property type="project" value="TreeGrafter"/>
</dbReference>
<dbReference type="InterPro" id="IPR013025">
    <property type="entry name" value="Ribosomal_uL23-like"/>
</dbReference>
<evidence type="ECO:0000256" key="3">
    <source>
        <dbReference type="ARBA" id="ARBA00023274"/>
    </source>
</evidence>
<evidence type="ECO:0000256" key="5">
    <source>
        <dbReference type="SAM" id="MobiDB-lite"/>
    </source>
</evidence>
<organism evidence="6 7">
    <name type="scientific">Cladonia borealis</name>
    <dbReference type="NCBI Taxonomy" id="184061"/>
    <lineage>
        <taxon>Eukaryota</taxon>
        <taxon>Fungi</taxon>
        <taxon>Dikarya</taxon>
        <taxon>Ascomycota</taxon>
        <taxon>Pezizomycotina</taxon>
        <taxon>Lecanoromycetes</taxon>
        <taxon>OSLEUM clade</taxon>
        <taxon>Lecanoromycetidae</taxon>
        <taxon>Lecanorales</taxon>
        <taxon>Lecanorineae</taxon>
        <taxon>Cladoniaceae</taxon>
        <taxon>Cladonia</taxon>
    </lineage>
</organism>
<accession>A0AA39V5A4</accession>
<dbReference type="SUPFAM" id="SSF54189">
    <property type="entry name" value="Ribosomal proteins S24e, L23 and L15e"/>
    <property type="match status" value="1"/>
</dbReference>
<dbReference type="Gene3D" id="3.30.70.330">
    <property type="match status" value="1"/>
</dbReference>
<dbReference type="GO" id="GO:0032543">
    <property type="term" value="P:mitochondrial translation"/>
    <property type="evidence" value="ECO:0007669"/>
    <property type="project" value="TreeGrafter"/>
</dbReference>
<sequence length="224" mass="26086">MRLTKKALPRFHTVNTATKPAGPTTPHINPVIKKKPAQLPLRPLQPNRFVPPRGQKQVFLPNFVITFLRTPLKPPHFASFLVPLNLNKLDLKSYLYNAYNIRVLHVRSFVMHGRMVRYRRTERKARKPRVKKMTIEMVGPKPAFVWPDEPTDLTPWDKIMTDYVQKQEDQKQANSTINSMPLDLVPMEKRKLLRKQAQELLSGKTKWTPGWTDLSRDGRPLARI</sequence>
<keyword evidence="7" id="KW-1185">Reference proteome</keyword>
<evidence type="ECO:0000256" key="4">
    <source>
        <dbReference type="ARBA" id="ARBA00039977"/>
    </source>
</evidence>
<dbReference type="InterPro" id="IPR012677">
    <property type="entry name" value="Nucleotide-bd_a/b_plait_sf"/>
</dbReference>